<dbReference type="PANTHER" id="PTHR30627:SF2">
    <property type="entry name" value="PEPTIDOGLYCAN D,D-TRANSPEPTIDASE MRDA"/>
    <property type="match status" value="1"/>
</dbReference>
<dbReference type="Gene3D" id="3.90.1310.10">
    <property type="entry name" value="Penicillin-binding protein 2a (Domain 2)"/>
    <property type="match status" value="1"/>
</dbReference>
<keyword evidence="7" id="KW-0378">Hydrolase</keyword>
<keyword evidence="6" id="KW-0812">Transmembrane</keyword>
<evidence type="ECO:0000256" key="9">
    <source>
        <dbReference type="ARBA" id="ARBA00022984"/>
    </source>
</evidence>
<evidence type="ECO:0000259" key="14">
    <source>
        <dbReference type="Pfam" id="PF03717"/>
    </source>
</evidence>
<dbReference type="NCBIfam" id="TIGR03423">
    <property type="entry name" value="pbp2_mrdA"/>
    <property type="match status" value="1"/>
</dbReference>
<keyword evidence="3" id="KW-1003">Cell membrane</keyword>
<evidence type="ECO:0008006" key="16">
    <source>
        <dbReference type="Google" id="ProtNLM"/>
    </source>
</evidence>
<keyword evidence="10" id="KW-1133">Transmembrane helix</keyword>
<dbReference type="Gene3D" id="3.30.1390.30">
    <property type="entry name" value="Penicillin-binding protein 2a, domain 3"/>
    <property type="match status" value="1"/>
</dbReference>
<evidence type="ECO:0000256" key="10">
    <source>
        <dbReference type="ARBA" id="ARBA00022989"/>
    </source>
</evidence>
<feature type="non-terminal residue" evidence="15">
    <location>
        <position position="1"/>
    </location>
</feature>
<evidence type="ECO:0000313" key="15">
    <source>
        <dbReference type="EMBL" id="SVA04607.1"/>
    </source>
</evidence>
<evidence type="ECO:0000256" key="11">
    <source>
        <dbReference type="ARBA" id="ARBA00023136"/>
    </source>
</evidence>
<dbReference type="GO" id="GO:0009252">
    <property type="term" value="P:peptidoglycan biosynthetic process"/>
    <property type="evidence" value="ECO:0007669"/>
    <property type="project" value="UniProtKB-KW"/>
</dbReference>
<protein>
    <recommendedName>
        <fullName evidence="16">Penicillin-binding protein 2</fullName>
    </recommendedName>
</protein>
<organism evidence="15">
    <name type="scientific">marine metagenome</name>
    <dbReference type="NCBI Taxonomy" id="408172"/>
    <lineage>
        <taxon>unclassified sequences</taxon>
        <taxon>metagenomes</taxon>
        <taxon>ecological metagenomes</taxon>
    </lineage>
</organism>
<dbReference type="Gene3D" id="3.40.710.10">
    <property type="entry name" value="DD-peptidase/beta-lactamase superfamily"/>
    <property type="match status" value="1"/>
</dbReference>
<dbReference type="GO" id="GO:0006508">
    <property type="term" value="P:proteolysis"/>
    <property type="evidence" value="ECO:0007669"/>
    <property type="project" value="UniProtKB-KW"/>
</dbReference>
<dbReference type="InterPro" id="IPR050515">
    <property type="entry name" value="Beta-lactam/transpept"/>
</dbReference>
<evidence type="ECO:0000256" key="3">
    <source>
        <dbReference type="ARBA" id="ARBA00022475"/>
    </source>
</evidence>
<dbReference type="GO" id="GO:0009002">
    <property type="term" value="F:serine-type D-Ala-D-Ala carboxypeptidase activity"/>
    <property type="evidence" value="ECO:0007669"/>
    <property type="project" value="InterPro"/>
</dbReference>
<evidence type="ECO:0000256" key="6">
    <source>
        <dbReference type="ARBA" id="ARBA00022692"/>
    </source>
</evidence>
<evidence type="ECO:0000256" key="1">
    <source>
        <dbReference type="ARBA" id="ARBA00004167"/>
    </source>
</evidence>
<dbReference type="InterPro" id="IPR017790">
    <property type="entry name" value="Penicillin-binding_protein_2"/>
</dbReference>
<evidence type="ECO:0000256" key="5">
    <source>
        <dbReference type="ARBA" id="ARBA00022670"/>
    </source>
</evidence>
<sequence>VISAAKTVVILGIVGRLISLQINESNKYKTLSDKNRFREWKFAPPRGIIKDYFGNEIASNKQVYQLHVIPENTENINSLFFRLKTILNLSDKDIFRLKRKIASQKPWDPVIVSDNLTWSEFSRINLFLHELQGVEPTISVARVYHQESFSHVIGYVSQISKKDLQNKEYLKNMNVAGMRVGKTGLENKLDPEMVGSIGYKRYEVNAFGKRIREISISQGQSGKTFKTTLDLELQKFSTKLLKDKAGSVCVMDIYKGDIVVMTSSPTFDPNKFVHGISQKDWNQLIQHRDKPLVNKAVSGLYPPGSTIKTLVTISALENDVVNPKMVQQCKGHIELYGEKFHCWKKKGHGFVDMKEAIKQSCDVYFYEVARRLGVDRLSETAKKFGLGKKVLEGFLEEKQGVVPNTKWKKTNIGKSWYLGETLHSGIGQGYWQTTPLQLCLVMAQIANGGYQIKPRIILRDKSFEGLEEFIRNKETSKENPNVLDGFVPGLKYKTLFKNQENINFVKEALFKATNEPRGTSYRSRLTKKGFIFAGKTGTSQIRKFTALQRELEIKNVDLPYEQRDHALFVAFAPYHDPRYAISVVIEHGGSGSSSAAPIAKQVIKKLLERHSLREVQQIKGESA</sequence>
<reference evidence="15" key="1">
    <citation type="submission" date="2018-05" db="EMBL/GenBank/DDBJ databases">
        <authorList>
            <person name="Lanie J.A."/>
            <person name="Ng W.-L."/>
            <person name="Kazmierczak K.M."/>
            <person name="Andrzejewski T.M."/>
            <person name="Davidsen T.M."/>
            <person name="Wayne K.J."/>
            <person name="Tettelin H."/>
            <person name="Glass J.I."/>
            <person name="Rusch D."/>
            <person name="Podicherti R."/>
            <person name="Tsui H.-C.T."/>
            <person name="Winkler M.E."/>
        </authorList>
    </citation>
    <scope>NUCLEOTIDE SEQUENCE</scope>
</reference>
<dbReference type="SUPFAM" id="SSF56519">
    <property type="entry name" value="Penicillin binding protein dimerisation domain"/>
    <property type="match status" value="1"/>
</dbReference>
<dbReference type="InterPro" id="IPR005311">
    <property type="entry name" value="PBP_dimer"/>
</dbReference>
<accession>A0A381SQE2</accession>
<evidence type="ECO:0000256" key="8">
    <source>
        <dbReference type="ARBA" id="ARBA00022960"/>
    </source>
</evidence>
<keyword evidence="4" id="KW-0997">Cell inner membrane</keyword>
<dbReference type="InterPro" id="IPR036138">
    <property type="entry name" value="PBP_dimer_sf"/>
</dbReference>
<dbReference type="GO" id="GO:0005886">
    <property type="term" value="C:plasma membrane"/>
    <property type="evidence" value="ECO:0007669"/>
    <property type="project" value="UniProtKB-SubCell"/>
</dbReference>
<dbReference type="GO" id="GO:0008658">
    <property type="term" value="F:penicillin binding"/>
    <property type="evidence" value="ECO:0007669"/>
    <property type="project" value="InterPro"/>
</dbReference>
<evidence type="ECO:0000256" key="12">
    <source>
        <dbReference type="ARBA" id="ARBA00023316"/>
    </source>
</evidence>
<dbReference type="GO" id="GO:0071555">
    <property type="term" value="P:cell wall organization"/>
    <property type="evidence" value="ECO:0007669"/>
    <property type="project" value="UniProtKB-KW"/>
</dbReference>
<dbReference type="AlphaFoldDB" id="A0A381SQE2"/>
<dbReference type="Pfam" id="PF00905">
    <property type="entry name" value="Transpeptidase"/>
    <property type="match status" value="1"/>
</dbReference>
<dbReference type="InterPro" id="IPR012338">
    <property type="entry name" value="Beta-lactam/transpept-like"/>
</dbReference>
<evidence type="ECO:0000259" key="13">
    <source>
        <dbReference type="Pfam" id="PF00905"/>
    </source>
</evidence>
<feature type="domain" description="Penicillin-binding protein transpeptidase" evidence="13">
    <location>
        <begin position="246"/>
        <end position="604"/>
    </location>
</feature>
<evidence type="ECO:0000256" key="4">
    <source>
        <dbReference type="ARBA" id="ARBA00022519"/>
    </source>
</evidence>
<evidence type="ECO:0000256" key="7">
    <source>
        <dbReference type="ARBA" id="ARBA00022801"/>
    </source>
</evidence>
<dbReference type="GO" id="GO:0008360">
    <property type="term" value="P:regulation of cell shape"/>
    <property type="evidence" value="ECO:0007669"/>
    <property type="project" value="UniProtKB-KW"/>
</dbReference>
<proteinExistence type="predicted"/>
<dbReference type="InterPro" id="IPR001460">
    <property type="entry name" value="PCN-bd_Tpept"/>
</dbReference>
<feature type="domain" description="Penicillin-binding protein dimerisation" evidence="14">
    <location>
        <begin position="43"/>
        <end position="214"/>
    </location>
</feature>
<keyword evidence="11" id="KW-0472">Membrane</keyword>
<keyword evidence="12" id="KW-0961">Cell wall biogenesis/degradation</keyword>
<name>A0A381SQE2_9ZZZZ</name>
<dbReference type="GO" id="GO:0071972">
    <property type="term" value="F:peptidoglycan L,D-transpeptidase activity"/>
    <property type="evidence" value="ECO:0007669"/>
    <property type="project" value="TreeGrafter"/>
</dbReference>
<dbReference type="Pfam" id="PF03717">
    <property type="entry name" value="PBP_dimer"/>
    <property type="match status" value="1"/>
</dbReference>
<keyword evidence="5" id="KW-0645">Protease</keyword>
<keyword evidence="9" id="KW-0573">Peptidoglycan synthesis</keyword>
<evidence type="ECO:0000256" key="2">
    <source>
        <dbReference type="ARBA" id="ARBA00004236"/>
    </source>
</evidence>
<dbReference type="PANTHER" id="PTHR30627">
    <property type="entry name" value="PEPTIDOGLYCAN D,D-TRANSPEPTIDASE"/>
    <property type="match status" value="1"/>
</dbReference>
<gene>
    <name evidence="15" type="ORF">METZ01_LOCUS57461</name>
</gene>
<dbReference type="SUPFAM" id="SSF56601">
    <property type="entry name" value="beta-lactamase/transpeptidase-like"/>
    <property type="match status" value="1"/>
</dbReference>
<comment type="subcellular location">
    <subcellularLocation>
        <location evidence="2">Cell membrane</location>
    </subcellularLocation>
    <subcellularLocation>
        <location evidence="1">Membrane</location>
        <topology evidence="1">Single-pass membrane protein</topology>
    </subcellularLocation>
</comment>
<dbReference type="EMBL" id="UINC01003244">
    <property type="protein sequence ID" value="SVA04607.1"/>
    <property type="molecule type" value="Genomic_DNA"/>
</dbReference>
<keyword evidence="8" id="KW-0133">Cell shape</keyword>